<dbReference type="Gene3D" id="3.30.1050.10">
    <property type="entry name" value="SCP2 sterol-binding domain"/>
    <property type="match status" value="1"/>
</dbReference>
<dbReference type="Pfam" id="PF00753">
    <property type="entry name" value="Lactamase_B"/>
    <property type="match status" value="1"/>
</dbReference>
<evidence type="ECO:0000256" key="2">
    <source>
        <dbReference type="ARBA" id="ARBA00022801"/>
    </source>
</evidence>
<gene>
    <name evidence="7" type="ORF">B5J99_04815</name>
</gene>
<evidence type="ECO:0000256" key="5">
    <source>
        <dbReference type="SAM" id="SignalP"/>
    </source>
</evidence>
<dbReference type="InterPro" id="IPR038536">
    <property type="entry name" value="Alkyl/aryl-sulf_dimr_sf"/>
</dbReference>
<dbReference type="InterPro" id="IPR036527">
    <property type="entry name" value="SCP2_sterol-bd_dom_sf"/>
</dbReference>
<dbReference type="EMBL" id="CP020083">
    <property type="protein sequence ID" value="ASR50878.1"/>
    <property type="molecule type" value="Genomic_DNA"/>
</dbReference>
<accession>A0ABM6M4Z1</accession>
<dbReference type="SMART" id="SM00849">
    <property type="entry name" value="Lactamase_B"/>
    <property type="match status" value="1"/>
</dbReference>
<evidence type="ECO:0000256" key="3">
    <source>
        <dbReference type="ARBA" id="ARBA00022833"/>
    </source>
</evidence>
<dbReference type="InterPro" id="IPR036866">
    <property type="entry name" value="RibonucZ/Hydroxyglut_hydro"/>
</dbReference>
<feature type="chain" id="PRO_5045079791" evidence="5">
    <location>
        <begin position="25"/>
        <end position="649"/>
    </location>
</feature>
<sequence length="649" mass="69724">MTMKRIWKTGVMALALATPMAAQAQLTDAERAAVLTRLPADDGSDLADATRGKIAEIPGGLIRTSDGKTVWDAGAFDFLNAETAPSTVHPSLWRQARLNRIHGLFEIVPGKVWQVRGYDIAVMTIISGKTGWIVVDPLLTEEAAAAAMQLAESKIGKRPISALLFSHSHADHFGGVGGIISADEVKKRKVPVVAPHGFAEEAVSENVLAGNAMTRRSSYMFGTALAPGVEGRVDNGLGTGLSVGTTGYLSPNMLIGPEGGLKIIDGVRFDFLDAAGTEAPAEFLFYLPDFKVLHTTEVSVKTMHNILTLRGAQVRDALLWSKIIDKALVKWGGSAEVQIASHNWPTWGQARVAGYLENQRDAYRFVHDRTLGRANSGMTLHELADGIAEPSAQQQAYAARGYYGTINHNMKATYQRYYGWWDGVPANFNPLPPVTAGKGYVELAGGADALLAAGKKAQGAGNHRWAAELLNHLVFAEPANAAAKAALADSYEALGFAAESGIWRNYYLAGAATLRGTELPRKGASTQSRSFISAIPTAEFFDALATRFAAERSGNMRARINFILPDTKETLGIMVNGDVEIPRYGATLSDANATVTLNRKDFDAIVLGETDFPKLMQSGAMKIDGDSGLFLRWLMLHPPFDPAFAVVTP</sequence>
<organism evidence="7 8">
    <name type="scientific">Blastomonas fulva</name>
    <dbReference type="NCBI Taxonomy" id="1550728"/>
    <lineage>
        <taxon>Bacteria</taxon>
        <taxon>Pseudomonadati</taxon>
        <taxon>Pseudomonadota</taxon>
        <taxon>Alphaproteobacteria</taxon>
        <taxon>Sphingomonadales</taxon>
        <taxon>Sphingomonadaceae</taxon>
        <taxon>Blastomonas</taxon>
    </lineage>
</organism>
<keyword evidence="5" id="KW-0732">Signal</keyword>
<dbReference type="Pfam" id="PF14864">
    <property type="entry name" value="Alkyl_sulf_C"/>
    <property type="match status" value="1"/>
</dbReference>
<evidence type="ECO:0000259" key="6">
    <source>
        <dbReference type="SMART" id="SM00849"/>
    </source>
</evidence>
<dbReference type="InterPro" id="IPR052195">
    <property type="entry name" value="Bact_Alkyl/Aryl-Sulfatase"/>
</dbReference>
<dbReference type="SUPFAM" id="SSF55718">
    <property type="entry name" value="SCP-like"/>
    <property type="match status" value="1"/>
</dbReference>
<dbReference type="Proteomes" id="UP000258016">
    <property type="component" value="Chromosome"/>
</dbReference>
<evidence type="ECO:0000313" key="8">
    <source>
        <dbReference type="Proteomes" id="UP000258016"/>
    </source>
</evidence>
<keyword evidence="1" id="KW-0479">Metal-binding</keyword>
<dbReference type="InterPro" id="IPR044097">
    <property type="entry name" value="Bds1/SdsA1_MBL-fold"/>
</dbReference>
<proteinExistence type="inferred from homology"/>
<dbReference type="InterPro" id="IPR029229">
    <property type="entry name" value="Alkyl_sulf_C"/>
</dbReference>
<dbReference type="InterPro" id="IPR029228">
    <property type="entry name" value="Alkyl_sulf_dimr"/>
</dbReference>
<evidence type="ECO:0000256" key="1">
    <source>
        <dbReference type="ARBA" id="ARBA00022723"/>
    </source>
</evidence>
<dbReference type="PANTHER" id="PTHR43223:SF1">
    <property type="entry name" value="ALKYL_ARYL-SULFATASE BDS1"/>
    <property type="match status" value="1"/>
</dbReference>
<dbReference type="SUPFAM" id="SSF56281">
    <property type="entry name" value="Metallo-hydrolase/oxidoreductase"/>
    <property type="match status" value="1"/>
</dbReference>
<feature type="domain" description="Metallo-beta-lactamase" evidence="6">
    <location>
        <begin position="120"/>
        <end position="342"/>
    </location>
</feature>
<keyword evidence="8" id="KW-1185">Reference proteome</keyword>
<reference evidence="7 8" key="1">
    <citation type="submission" date="2017-03" db="EMBL/GenBank/DDBJ databases">
        <title>Complete genome sequence of Blastomonas fulva degrading microcsystin LR.</title>
        <authorList>
            <person name="Lee H.-g."/>
            <person name="Jin L."/>
            <person name="oh H.-M."/>
        </authorList>
    </citation>
    <scope>NUCLEOTIDE SEQUENCE [LARGE SCALE GENOMIC DNA]</scope>
    <source>
        <strain evidence="7 8">T2</strain>
    </source>
</reference>
<dbReference type="Gene3D" id="3.60.15.30">
    <property type="entry name" value="Metallo-beta-lactamase domain"/>
    <property type="match status" value="1"/>
</dbReference>
<evidence type="ECO:0000313" key="7">
    <source>
        <dbReference type="EMBL" id="ASR50878.1"/>
    </source>
</evidence>
<feature type="signal peptide" evidence="5">
    <location>
        <begin position="1"/>
        <end position="24"/>
    </location>
</feature>
<keyword evidence="3" id="KW-0862">Zinc</keyword>
<dbReference type="Pfam" id="PF14863">
    <property type="entry name" value="Alkyl_sulf_dimr"/>
    <property type="match status" value="1"/>
</dbReference>
<name>A0ABM6M4Z1_9SPHN</name>
<dbReference type="CDD" id="cd07710">
    <property type="entry name" value="arylsulfatase_Sdsa1-like_MBL-fold"/>
    <property type="match status" value="1"/>
</dbReference>
<comment type="similarity">
    <text evidence="4">Belongs to the metallo-beta-lactamase superfamily. Type III sulfatase family.</text>
</comment>
<dbReference type="PANTHER" id="PTHR43223">
    <property type="entry name" value="ALKYL/ARYL-SULFATASE"/>
    <property type="match status" value="1"/>
</dbReference>
<dbReference type="InterPro" id="IPR001279">
    <property type="entry name" value="Metallo-B-lactamas"/>
</dbReference>
<protein>
    <submittedName>
        <fullName evidence="7">MBL fold metallo-hydrolase</fullName>
    </submittedName>
</protein>
<evidence type="ECO:0000256" key="4">
    <source>
        <dbReference type="ARBA" id="ARBA00033751"/>
    </source>
</evidence>
<keyword evidence="2" id="KW-0378">Hydrolase</keyword>
<dbReference type="Gene3D" id="1.25.40.880">
    <property type="entry name" value="Alkyl sulfatase, dimerisation domain"/>
    <property type="match status" value="1"/>
</dbReference>